<keyword evidence="1" id="KW-0472">Membrane</keyword>
<name>M4EMR4_BRACM</name>
<feature type="transmembrane region" description="Helical" evidence="1">
    <location>
        <begin position="41"/>
        <end position="59"/>
    </location>
</feature>
<dbReference type="Gramene" id="Bra030084.1">
    <property type="protein sequence ID" value="Bra030084.1-P"/>
    <property type="gene ID" value="Bra030084"/>
</dbReference>
<dbReference type="Proteomes" id="UP000011750">
    <property type="component" value="Chromosome A07"/>
</dbReference>
<reference evidence="2 3" key="1">
    <citation type="journal article" date="2011" name="Nat. Genet.">
        <title>The genome of the mesopolyploid crop species Brassica rapa.</title>
        <authorList>
            <consortium name="Brassica rapa Genome Sequencing Project Consortium"/>
            <person name="Wang X."/>
            <person name="Wang H."/>
            <person name="Wang J."/>
            <person name="Sun R."/>
            <person name="Wu J."/>
            <person name="Liu S."/>
            <person name="Bai Y."/>
            <person name="Mun J.H."/>
            <person name="Bancroft I."/>
            <person name="Cheng F."/>
            <person name="Huang S."/>
            <person name="Li X."/>
            <person name="Hua W."/>
            <person name="Wang J."/>
            <person name="Wang X."/>
            <person name="Freeling M."/>
            <person name="Pires J.C."/>
            <person name="Paterson A.H."/>
            <person name="Chalhoub B."/>
            <person name="Wang B."/>
            <person name="Hayward A."/>
            <person name="Sharpe A.G."/>
            <person name="Park B.S."/>
            <person name="Weisshaar B."/>
            <person name="Liu B."/>
            <person name="Li B."/>
            <person name="Liu B."/>
            <person name="Tong C."/>
            <person name="Song C."/>
            <person name="Duran C."/>
            <person name="Peng C."/>
            <person name="Geng C."/>
            <person name="Koh C."/>
            <person name="Lin C."/>
            <person name="Edwards D."/>
            <person name="Mu D."/>
            <person name="Shen D."/>
            <person name="Soumpourou E."/>
            <person name="Li F."/>
            <person name="Fraser F."/>
            <person name="Conant G."/>
            <person name="Lassalle G."/>
            <person name="King G.J."/>
            <person name="Bonnema G."/>
            <person name="Tang H."/>
            <person name="Wang H."/>
            <person name="Belcram H."/>
            <person name="Zhou H."/>
            <person name="Hirakawa H."/>
            <person name="Abe H."/>
            <person name="Guo H."/>
            <person name="Wang H."/>
            <person name="Jin H."/>
            <person name="Parkin I.A."/>
            <person name="Batley J."/>
            <person name="Kim J.S."/>
            <person name="Just J."/>
            <person name="Li J."/>
            <person name="Xu J."/>
            <person name="Deng J."/>
            <person name="Kim J.A."/>
            <person name="Li J."/>
            <person name="Yu J."/>
            <person name="Meng J."/>
            <person name="Wang J."/>
            <person name="Min J."/>
            <person name="Poulain J."/>
            <person name="Wang J."/>
            <person name="Hatakeyama K."/>
            <person name="Wu K."/>
            <person name="Wang L."/>
            <person name="Fang L."/>
            <person name="Trick M."/>
            <person name="Links M.G."/>
            <person name="Zhao M."/>
            <person name="Jin M."/>
            <person name="Ramchiary N."/>
            <person name="Drou N."/>
            <person name="Berkman P.J."/>
            <person name="Cai Q."/>
            <person name="Huang Q."/>
            <person name="Li R."/>
            <person name="Tabata S."/>
            <person name="Cheng S."/>
            <person name="Zhang S."/>
            <person name="Zhang S."/>
            <person name="Huang S."/>
            <person name="Sato S."/>
            <person name="Sun S."/>
            <person name="Kwon S.J."/>
            <person name="Choi S.R."/>
            <person name="Lee T.H."/>
            <person name="Fan W."/>
            <person name="Zhao X."/>
            <person name="Tan X."/>
            <person name="Xu X."/>
            <person name="Wang Y."/>
            <person name="Qiu Y."/>
            <person name="Yin Y."/>
            <person name="Li Y."/>
            <person name="Du Y."/>
            <person name="Liao Y."/>
            <person name="Lim Y."/>
            <person name="Narusaka Y."/>
            <person name="Wang Y."/>
            <person name="Wang Z."/>
            <person name="Li Z."/>
            <person name="Wang Z."/>
            <person name="Xiong Z."/>
            <person name="Zhang Z."/>
        </authorList>
    </citation>
    <scope>NUCLEOTIDE SEQUENCE [LARGE SCALE GENOMIC DNA]</scope>
    <source>
        <strain evidence="2 3">cv. Chiifu-401-42</strain>
    </source>
</reference>
<evidence type="ECO:0000256" key="1">
    <source>
        <dbReference type="SAM" id="Phobius"/>
    </source>
</evidence>
<protein>
    <submittedName>
        <fullName evidence="2">Uncharacterized protein</fullName>
    </submittedName>
</protein>
<keyword evidence="1" id="KW-1133">Transmembrane helix</keyword>
<dbReference type="InParanoid" id="M4EMR4"/>
<evidence type="ECO:0000313" key="3">
    <source>
        <dbReference type="Proteomes" id="UP000011750"/>
    </source>
</evidence>
<proteinExistence type="predicted"/>
<keyword evidence="3" id="KW-1185">Reference proteome</keyword>
<keyword evidence="1" id="KW-0812">Transmembrane</keyword>
<reference evidence="2" key="3">
    <citation type="submission" date="2023-03" db="UniProtKB">
        <authorList>
            <consortium name="EnsemblPlants"/>
        </authorList>
    </citation>
    <scope>IDENTIFICATION</scope>
    <source>
        <strain evidence="2">cv. Chiifu-401-42</strain>
    </source>
</reference>
<reference evidence="2 3" key="2">
    <citation type="journal article" date="2018" name="Hortic Res">
        <title>Improved Brassica rapa reference genome by single-molecule sequencing and chromosome conformation capture technologies.</title>
        <authorList>
            <person name="Zhang L."/>
            <person name="Cai X."/>
            <person name="Wu J."/>
            <person name="Liu M."/>
            <person name="Grob S."/>
            <person name="Cheng F."/>
            <person name="Liang J."/>
            <person name="Cai C."/>
            <person name="Liu Z."/>
            <person name="Liu B."/>
            <person name="Wang F."/>
            <person name="Li S."/>
            <person name="Liu F."/>
            <person name="Li X."/>
            <person name="Cheng L."/>
            <person name="Yang W."/>
            <person name="Li M.H."/>
            <person name="Grossniklaus U."/>
            <person name="Zheng H."/>
            <person name="Wang X."/>
        </authorList>
    </citation>
    <scope>NUCLEOTIDE SEQUENCE [LARGE SCALE GENOMIC DNA]</scope>
    <source>
        <strain evidence="2 3">cv. Chiifu-401-42</strain>
    </source>
</reference>
<dbReference type="AlphaFoldDB" id="M4EMR4"/>
<organism evidence="2 3">
    <name type="scientific">Brassica campestris</name>
    <name type="common">Field mustard</name>
    <dbReference type="NCBI Taxonomy" id="3711"/>
    <lineage>
        <taxon>Eukaryota</taxon>
        <taxon>Viridiplantae</taxon>
        <taxon>Streptophyta</taxon>
        <taxon>Embryophyta</taxon>
        <taxon>Tracheophyta</taxon>
        <taxon>Spermatophyta</taxon>
        <taxon>Magnoliopsida</taxon>
        <taxon>eudicotyledons</taxon>
        <taxon>Gunneridae</taxon>
        <taxon>Pentapetalae</taxon>
        <taxon>rosids</taxon>
        <taxon>malvids</taxon>
        <taxon>Brassicales</taxon>
        <taxon>Brassicaceae</taxon>
        <taxon>Brassiceae</taxon>
        <taxon>Brassica</taxon>
    </lineage>
</organism>
<dbReference type="HOGENOM" id="CLU_2779411_0_0_1"/>
<dbReference type="EnsemblPlants" id="Bra030084.1">
    <property type="protein sequence ID" value="Bra030084.1-P"/>
    <property type="gene ID" value="Bra030084"/>
</dbReference>
<accession>M4EMR4</accession>
<sequence>MVMVQFVSQPAAPDSSSATPIIISVVAELPVEKLDRSSNGSLIQVAYFVVLSAIAIVGISRGNRRNRRD</sequence>
<evidence type="ECO:0000313" key="2">
    <source>
        <dbReference type="EnsemblPlants" id="Bra030084.1-P"/>
    </source>
</evidence>